<keyword evidence="1" id="KW-0472">Membrane</keyword>
<evidence type="ECO:0000313" key="2">
    <source>
        <dbReference type="EMBL" id="CCG40269.1"/>
    </source>
</evidence>
<organism evidence="2 3">
    <name type="scientific">Magnetospirillum molischianum DSM 120</name>
    <dbReference type="NCBI Taxonomy" id="1150626"/>
    <lineage>
        <taxon>Bacteria</taxon>
        <taxon>Pseudomonadati</taxon>
        <taxon>Pseudomonadota</taxon>
        <taxon>Alphaproteobacteria</taxon>
        <taxon>Rhodospirillales</taxon>
        <taxon>Rhodospirillaceae</taxon>
        <taxon>Magnetospirillum</taxon>
    </lineage>
</organism>
<keyword evidence="1" id="KW-0812">Transmembrane</keyword>
<comment type="caution">
    <text evidence="2">The sequence shown here is derived from an EMBL/GenBank/DDBJ whole genome shotgun (WGS) entry which is preliminary data.</text>
</comment>
<dbReference type="STRING" id="1150626.PHAMO_190078"/>
<accession>H8FPI1</accession>
<proteinExistence type="predicted"/>
<dbReference type="EMBL" id="CAHP01000011">
    <property type="protein sequence ID" value="CCG40269.1"/>
    <property type="molecule type" value="Genomic_DNA"/>
</dbReference>
<protein>
    <submittedName>
        <fullName evidence="2">Uncharacterized protein</fullName>
    </submittedName>
</protein>
<name>H8FPI1_MAGML</name>
<gene>
    <name evidence="2" type="ORF">PHAMO_190078</name>
</gene>
<evidence type="ECO:0000313" key="3">
    <source>
        <dbReference type="Proteomes" id="UP000004169"/>
    </source>
</evidence>
<dbReference type="AlphaFoldDB" id="H8FPI1"/>
<feature type="transmembrane region" description="Helical" evidence="1">
    <location>
        <begin position="26"/>
        <end position="48"/>
    </location>
</feature>
<sequence>MSDQGWKGGGIISAPFSVSTLCLTSLVAYAYSVVPLDAAALFTANLIVTNNRKQEDLHAHLHPAGSRYGLRH</sequence>
<keyword evidence="3" id="KW-1185">Reference proteome</keyword>
<reference evidence="2 3" key="1">
    <citation type="journal article" date="2012" name="J. Bacteriol.">
        <title>Draft Genome Sequence of the Purple Photosynthetic Bacterium Phaeospirillum molischianum DSM120, a Particularly Versatile Bacterium.</title>
        <authorList>
            <person name="Duquesne K."/>
            <person name="Prima V."/>
            <person name="Ji B."/>
            <person name="Rouy Z."/>
            <person name="Medigue C."/>
            <person name="Talla E."/>
            <person name="Sturgis J.N."/>
        </authorList>
    </citation>
    <scope>NUCLEOTIDE SEQUENCE [LARGE SCALE GENOMIC DNA]</scope>
    <source>
        <strain evidence="3">DSM120</strain>
    </source>
</reference>
<evidence type="ECO:0000256" key="1">
    <source>
        <dbReference type="SAM" id="Phobius"/>
    </source>
</evidence>
<keyword evidence="1" id="KW-1133">Transmembrane helix</keyword>
<dbReference type="Proteomes" id="UP000004169">
    <property type="component" value="Unassembled WGS sequence"/>
</dbReference>